<evidence type="ECO:0000313" key="1">
    <source>
        <dbReference type="EMBL" id="TNN25892.1"/>
    </source>
</evidence>
<dbReference type="AlphaFoldDB" id="A0A4Z2EC63"/>
<keyword evidence="2" id="KW-1185">Reference proteome</keyword>
<comment type="caution">
    <text evidence="1">The sequence shown here is derived from an EMBL/GenBank/DDBJ whole genome shotgun (WGS) entry which is preliminary data.</text>
</comment>
<dbReference type="Proteomes" id="UP000314294">
    <property type="component" value="Unassembled WGS sequence"/>
</dbReference>
<name>A0A4Z2EC63_9TELE</name>
<reference evidence="1 2" key="1">
    <citation type="submission" date="2019-03" db="EMBL/GenBank/DDBJ databases">
        <title>First draft genome of Liparis tanakae, snailfish: a comprehensive survey of snailfish specific genes.</title>
        <authorList>
            <person name="Kim W."/>
            <person name="Song I."/>
            <person name="Jeong J.-H."/>
            <person name="Kim D."/>
            <person name="Kim S."/>
            <person name="Ryu S."/>
            <person name="Song J.Y."/>
            <person name="Lee S.K."/>
        </authorList>
    </citation>
    <scope>NUCLEOTIDE SEQUENCE [LARGE SCALE GENOMIC DNA]</scope>
    <source>
        <tissue evidence="1">Muscle</tissue>
    </source>
</reference>
<dbReference type="OrthoDB" id="10622905at2759"/>
<protein>
    <submittedName>
        <fullName evidence="1">Uncharacterized protein</fullName>
    </submittedName>
</protein>
<sequence>MARSTSTVTGKDWSALIPVCCPDVTPGGVLEDVFWALLCDASGAAIEEARSVASSTLSGDPHLDLQLLLPKIPHQGLSALQLHGSTFLERHRGLASLLHRGVFHLGAEGVPFVELVPEVAVGGALQLTEAGQKQAVNGYPRSGHRESQRQRFNVASPSFFVELRFILGHFPAQTLSRFNDSLPV</sequence>
<dbReference type="EMBL" id="SRLO01011416">
    <property type="protein sequence ID" value="TNN25892.1"/>
    <property type="molecule type" value="Genomic_DNA"/>
</dbReference>
<gene>
    <name evidence="1" type="ORF">EYF80_063972</name>
</gene>
<organism evidence="1 2">
    <name type="scientific">Liparis tanakae</name>
    <name type="common">Tanaka's snailfish</name>
    <dbReference type="NCBI Taxonomy" id="230148"/>
    <lineage>
        <taxon>Eukaryota</taxon>
        <taxon>Metazoa</taxon>
        <taxon>Chordata</taxon>
        <taxon>Craniata</taxon>
        <taxon>Vertebrata</taxon>
        <taxon>Euteleostomi</taxon>
        <taxon>Actinopterygii</taxon>
        <taxon>Neopterygii</taxon>
        <taxon>Teleostei</taxon>
        <taxon>Neoteleostei</taxon>
        <taxon>Acanthomorphata</taxon>
        <taxon>Eupercaria</taxon>
        <taxon>Perciformes</taxon>
        <taxon>Cottioidei</taxon>
        <taxon>Cottales</taxon>
        <taxon>Liparidae</taxon>
        <taxon>Liparis</taxon>
    </lineage>
</organism>
<proteinExistence type="predicted"/>
<accession>A0A4Z2EC63</accession>
<evidence type="ECO:0000313" key="2">
    <source>
        <dbReference type="Proteomes" id="UP000314294"/>
    </source>
</evidence>